<dbReference type="AlphaFoldDB" id="A0AA90NG95"/>
<proteinExistence type="predicted"/>
<keyword evidence="2" id="KW-1185">Reference proteome</keyword>
<accession>A0AA90NG95</accession>
<evidence type="ECO:0000313" key="1">
    <source>
        <dbReference type="EMBL" id="MDP0397874.1"/>
    </source>
</evidence>
<reference evidence="1" key="1">
    <citation type="submission" date="2023-08" db="EMBL/GenBank/DDBJ databases">
        <title>The draft genome of Tsukamurella strandjordii strain 050030.</title>
        <authorList>
            <person name="Zhao F."/>
            <person name="Feng Y."/>
            <person name="Zong Z."/>
        </authorList>
    </citation>
    <scope>NUCLEOTIDE SEQUENCE</scope>
    <source>
        <strain evidence="1">050030</strain>
    </source>
</reference>
<gene>
    <name evidence="1" type="ORF">Q7X28_08030</name>
</gene>
<dbReference type="InterPro" id="IPR019639">
    <property type="entry name" value="DUF2505"/>
</dbReference>
<sequence length="152" mass="16229">MDQVMGAFASPDYWAARFHHFGGGLDLTSLDVDGAGAVMVEVVQDVARTMMHPLLAAMYPRDIRVIAVERWVPVGARVEGAITVDVQGAPGSGVASARLRPTETGCQLYVTGDVRVRVPVVGGPIERLVAGQVKTHVPDIQRFTGEWALAHG</sequence>
<dbReference type="Pfam" id="PF10698">
    <property type="entry name" value="DUF2505"/>
    <property type="match status" value="1"/>
</dbReference>
<name>A0AA90NG95_9ACTN</name>
<organism evidence="1 2">
    <name type="scientific">Tsukamurella strandjordii</name>
    <dbReference type="NCBI Taxonomy" id="147577"/>
    <lineage>
        <taxon>Bacteria</taxon>
        <taxon>Bacillati</taxon>
        <taxon>Actinomycetota</taxon>
        <taxon>Actinomycetes</taxon>
        <taxon>Mycobacteriales</taxon>
        <taxon>Tsukamurellaceae</taxon>
        <taxon>Tsukamurella</taxon>
    </lineage>
</organism>
<protein>
    <submittedName>
        <fullName evidence="1">DUF2505 domain-containing protein</fullName>
    </submittedName>
</protein>
<dbReference type="Proteomes" id="UP001178281">
    <property type="component" value="Unassembled WGS sequence"/>
</dbReference>
<comment type="caution">
    <text evidence="1">The sequence shown here is derived from an EMBL/GenBank/DDBJ whole genome shotgun (WGS) entry which is preliminary data.</text>
</comment>
<dbReference type="EMBL" id="JAUTIX010000002">
    <property type="protein sequence ID" value="MDP0397874.1"/>
    <property type="molecule type" value="Genomic_DNA"/>
</dbReference>
<evidence type="ECO:0000313" key="2">
    <source>
        <dbReference type="Proteomes" id="UP001178281"/>
    </source>
</evidence>